<dbReference type="InterPro" id="IPR018060">
    <property type="entry name" value="HTH_AraC"/>
</dbReference>
<evidence type="ECO:0000256" key="2">
    <source>
        <dbReference type="ARBA" id="ARBA00023125"/>
    </source>
</evidence>
<dbReference type="PANTHER" id="PTHR43280">
    <property type="entry name" value="ARAC-FAMILY TRANSCRIPTIONAL REGULATOR"/>
    <property type="match status" value="1"/>
</dbReference>
<keyword evidence="7" id="KW-1185">Reference proteome</keyword>
<accession>A0ABW0W811</accession>
<name>A0ABW0W811_9BACL</name>
<sequence length="736" mass="85506">MNKNWFRKLLLSYLPAFFGITMILFFLFFKSLNEQNRNEAVKANEFLSQQVIRFSDNALKSIDYKVVREILTDPVVSKFFSLELNDVFTNIQAIKVMDDLKFNYPMIDSIYFFRLKDEYALGDAPRMITDFPDLDFLAPYRNGKITAKWTGERVFKTYKSATTSKNVISLVKAAPYSTDHKQGFFVVNVSLDKLKSAINQMYNSDISFVRLIDDKSHNLLGADGGETGKNQVFSTFTSPYTGWQVESGLNNQSALTFTIYLYNIWTVLALASVLLGVVWFVHVTKRNYRPVQQIVSLIQTNSLKNQSGGKIGDSEFGFIQHTLEHLMEETEHFREQHQKSLFLHKKYLFQEAMEANSTMKEADWKTELKKHGLDVEGQASFVQVFEMDGYLDFINDYSLHDQTLLKFTLYVVIHETTQNHGASVWAEWTADNRISSIIWEPGGAEQKSVREIIVQTVREWVEQYLSFTVTIGCSGPASSLEEIRQCYEKAGSLLQYKAVLGANRIIHPEQIIRPPQSEIQEYFYTIYSLSQALRLTDHIWTEHLALLFKQIQGSLSSRKEIESLIQFLQQHLDREFLEMSKEYRLIWKTTQVQLFDLGKRWETLEELESGCIRIFEMMNGQMNAVKESDSSRSVITEIRNYIIEHYTNPELSLDYLSEKFQMNAKNVSKMFKEEFGENFVDFLIGIRMQYAKKMLAETHKSMQEISLEVGYFNYNSFNRAFKNIVGLSPRDYRKQG</sequence>
<keyword evidence="4" id="KW-0472">Membrane</keyword>
<feature type="domain" description="HTH araC/xylS-type" evidence="5">
    <location>
        <begin position="636"/>
        <end position="735"/>
    </location>
</feature>
<evidence type="ECO:0000259" key="5">
    <source>
        <dbReference type="PROSITE" id="PS01124"/>
    </source>
</evidence>
<evidence type="ECO:0000256" key="1">
    <source>
        <dbReference type="ARBA" id="ARBA00023015"/>
    </source>
</evidence>
<dbReference type="EMBL" id="JBHSOW010000130">
    <property type="protein sequence ID" value="MFC5653583.1"/>
    <property type="molecule type" value="Genomic_DNA"/>
</dbReference>
<evidence type="ECO:0000256" key="3">
    <source>
        <dbReference type="ARBA" id="ARBA00023163"/>
    </source>
</evidence>
<feature type="transmembrane region" description="Helical" evidence="4">
    <location>
        <begin position="9"/>
        <end position="29"/>
    </location>
</feature>
<dbReference type="SMART" id="SM00342">
    <property type="entry name" value="HTH_ARAC"/>
    <property type="match status" value="1"/>
</dbReference>
<evidence type="ECO:0000256" key="4">
    <source>
        <dbReference type="SAM" id="Phobius"/>
    </source>
</evidence>
<keyword evidence="4" id="KW-0812">Transmembrane</keyword>
<dbReference type="PANTHER" id="PTHR43280:SF2">
    <property type="entry name" value="HTH-TYPE TRANSCRIPTIONAL REGULATOR EXSA"/>
    <property type="match status" value="1"/>
</dbReference>
<dbReference type="InterPro" id="IPR018062">
    <property type="entry name" value="HTH_AraC-typ_CS"/>
</dbReference>
<keyword evidence="3" id="KW-0804">Transcription</keyword>
<keyword evidence="2" id="KW-0238">DNA-binding</keyword>
<dbReference type="Pfam" id="PF12833">
    <property type="entry name" value="HTH_18"/>
    <property type="match status" value="1"/>
</dbReference>
<dbReference type="RefSeq" id="WP_379192288.1">
    <property type="nucleotide sequence ID" value="NZ_JBHSOW010000130.1"/>
</dbReference>
<dbReference type="Gene3D" id="1.10.10.60">
    <property type="entry name" value="Homeodomain-like"/>
    <property type="match status" value="2"/>
</dbReference>
<organism evidence="6 7">
    <name type="scientific">Paenibacillus solisilvae</name>
    <dbReference type="NCBI Taxonomy" id="2486751"/>
    <lineage>
        <taxon>Bacteria</taxon>
        <taxon>Bacillati</taxon>
        <taxon>Bacillota</taxon>
        <taxon>Bacilli</taxon>
        <taxon>Bacillales</taxon>
        <taxon>Paenibacillaceae</taxon>
        <taxon>Paenibacillus</taxon>
    </lineage>
</organism>
<protein>
    <submittedName>
        <fullName evidence="6">Helix-turn-helix domain-containing protein</fullName>
    </submittedName>
</protein>
<evidence type="ECO:0000313" key="6">
    <source>
        <dbReference type="EMBL" id="MFC5653583.1"/>
    </source>
</evidence>
<proteinExistence type="predicted"/>
<dbReference type="SUPFAM" id="SSF46689">
    <property type="entry name" value="Homeodomain-like"/>
    <property type="match status" value="1"/>
</dbReference>
<comment type="caution">
    <text evidence="6">The sequence shown here is derived from an EMBL/GenBank/DDBJ whole genome shotgun (WGS) entry which is preliminary data.</text>
</comment>
<keyword evidence="1" id="KW-0805">Transcription regulation</keyword>
<dbReference type="InterPro" id="IPR009057">
    <property type="entry name" value="Homeodomain-like_sf"/>
</dbReference>
<evidence type="ECO:0000313" key="7">
    <source>
        <dbReference type="Proteomes" id="UP001596047"/>
    </source>
</evidence>
<dbReference type="Proteomes" id="UP001596047">
    <property type="component" value="Unassembled WGS sequence"/>
</dbReference>
<keyword evidence="4" id="KW-1133">Transmembrane helix</keyword>
<gene>
    <name evidence="6" type="ORF">ACFPYJ_31575</name>
</gene>
<dbReference type="PROSITE" id="PS00041">
    <property type="entry name" value="HTH_ARAC_FAMILY_1"/>
    <property type="match status" value="1"/>
</dbReference>
<reference evidence="7" key="1">
    <citation type="journal article" date="2019" name="Int. J. Syst. Evol. Microbiol.">
        <title>The Global Catalogue of Microorganisms (GCM) 10K type strain sequencing project: providing services to taxonomists for standard genome sequencing and annotation.</title>
        <authorList>
            <consortium name="The Broad Institute Genomics Platform"/>
            <consortium name="The Broad Institute Genome Sequencing Center for Infectious Disease"/>
            <person name="Wu L."/>
            <person name="Ma J."/>
        </authorList>
    </citation>
    <scope>NUCLEOTIDE SEQUENCE [LARGE SCALE GENOMIC DNA]</scope>
    <source>
        <strain evidence="7">CGMCC 1.3240</strain>
    </source>
</reference>
<dbReference type="PROSITE" id="PS01124">
    <property type="entry name" value="HTH_ARAC_FAMILY_2"/>
    <property type="match status" value="1"/>
</dbReference>
<feature type="transmembrane region" description="Helical" evidence="4">
    <location>
        <begin position="259"/>
        <end position="281"/>
    </location>
</feature>